<comment type="similarity">
    <text evidence="2">Belongs to the YIP1 family.</text>
</comment>
<keyword evidence="3 7" id="KW-0812">Transmembrane</keyword>
<dbReference type="STRING" id="215250.A0A316YLU6"/>
<proteinExistence type="inferred from homology"/>
<evidence type="ECO:0000256" key="1">
    <source>
        <dbReference type="ARBA" id="ARBA00004141"/>
    </source>
</evidence>
<evidence type="ECO:0000313" key="9">
    <source>
        <dbReference type="Proteomes" id="UP000245768"/>
    </source>
</evidence>
<dbReference type="PANTHER" id="PTHR21236">
    <property type="entry name" value="GOLGI MEMBRANE PROTEIN YIP1"/>
    <property type="match status" value="1"/>
</dbReference>
<evidence type="ECO:0000256" key="3">
    <source>
        <dbReference type="ARBA" id="ARBA00022692"/>
    </source>
</evidence>
<accession>A0A316YLU6</accession>
<evidence type="ECO:0000256" key="6">
    <source>
        <dbReference type="SAM" id="MobiDB-lite"/>
    </source>
</evidence>
<dbReference type="InParanoid" id="A0A316YLU6"/>
<dbReference type="FunCoup" id="A0A316YLU6">
    <property type="interactions" value="615"/>
</dbReference>
<feature type="transmembrane region" description="Helical" evidence="7">
    <location>
        <begin position="216"/>
        <end position="234"/>
    </location>
</feature>
<organism evidence="8 9">
    <name type="scientific">Acaromyces ingoldii</name>
    <dbReference type="NCBI Taxonomy" id="215250"/>
    <lineage>
        <taxon>Eukaryota</taxon>
        <taxon>Fungi</taxon>
        <taxon>Dikarya</taxon>
        <taxon>Basidiomycota</taxon>
        <taxon>Ustilaginomycotina</taxon>
        <taxon>Exobasidiomycetes</taxon>
        <taxon>Exobasidiales</taxon>
        <taxon>Cryptobasidiaceae</taxon>
        <taxon>Acaromyces</taxon>
    </lineage>
</organism>
<keyword evidence="5 7" id="KW-0472">Membrane</keyword>
<dbReference type="OrthoDB" id="440385at2759"/>
<dbReference type="GO" id="GO:0048280">
    <property type="term" value="P:vesicle fusion with Golgi apparatus"/>
    <property type="evidence" value="ECO:0007669"/>
    <property type="project" value="TreeGrafter"/>
</dbReference>
<reference evidence="8" key="1">
    <citation type="journal article" date="2018" name="Mol. Biol. Evol.">
        <title>Broad Genomic Sampling Reveals a Smut Pathogenic Ancestry of the Fungal Clade Ustilaginomycotina.</title>
        <authorList>
            <person name="Kijpornyongpan T."/>
            <person name="Mondo S.J."/>
            <person name="Barry K."/>
            <person name="Sandor L."/>
            <person name="Lee J."/>
            <person name="Lipzen A."/>
            <person name="Pangilinan J."/>
            <person name="LaButti K."/>
            <person name="Hainaut M."/>
            <person name="Henrissat B."/>
            <person name="Grigoriev I.V."/>
            <person name="Spatafora J.W."/>
            <person name="Aime M.C."/>
        </authorList>
    </citation>
    <scope>NUCLEOTIDE SEQUENCE [LARGE SCALE GENOMIC DNA]</scope>
    <source>
        <strain evidence="8">MCA 4198</strain>
    </source>
</reference>
<evidence type="ECO:0000256" key="7">
    <source>
        <dbReference type="SAM" id="Phobius"/>
    </source>
</evidence>
<protein>
    <submittedName>
        <fullName evidence="8">Yip1-domain-containing protein</fullName>
    </submittedName>
</protein>
<keyword evidence="9" id="KW-1185">Reference proteome</keyword>
<dbReference type="Proteomes" id="UP000245768">
    <property type="component" value="Unassembled WGS sequence"/>
</dbReference>
<gene>
    <name evidence="8" type="ORF">FA10DRAFT_251531</name>
</gene>
<evidence type="ECO:0000256" key="4">
    <source>
        <dbReference type="ARBA" id="ARBA00022989"/>
    </source>
</evidence>
<dbReference type="RefSeq" id="XP_025377369.1">
    <property type="nucleotide sequence ID" value="XM_025519614.1"/>
</dbReference>
<dbReference type="GeneID" id="37041530"/>
<evidence type="ECO:0000256" key="2">
    <source>
        <dbReference type="ARBA" id="ARBA00010596"/>
    </source>
</evidence>
<dbReference type="GO" id="GO:0006888">
    <property type="term" value="P:endoplasmic reticulum to Golgi vesicle-mediated transport"/>
    <property type="evidence" value="ECO:0007669"/>
    <property type="project" value="InterPro"/>
</dbReference>
<dbReference type="GO" id="GO:0005802">
    <property type="term" value="C:trans-Golgi network"/>
    <property type="evidence" value="ECO:0007669"/>
    <property type="project" value="TreeGrafter"/>
</dbReference>
<dbReference type="GO" id="GO:0016020">
    <property type="term" value="C:membrane"/>
    <property type="evidence" value="ECO:0007669"/>
    <property type="project" value="UniProtKB-SubCell"/>
</dbReference>
<feature type="transmembrane region" description="Helical" evidence="7">
    <location>
        <begin position="240"/>
        <end position="264"/>
    </location>
</feature>
<feature type="transmembrane region" description="Helical" evidence="7">
    <location>
        <begin position="271"/>
        <end position="290"/>
    </location>
</feature>
<dbReference type="InterPro" id="IPR045231">
    <property type="entry name" value="Yip1/4-like"/>
</dbReference>
<comment type="subcellular location">
    <subcellularLocation>
        <location evidence="1">Membrane</location>
        <topology evidence="1">Multi-pass membrane protein</topology>
    </subcellularLocation>
</comment>
<feature type="compositionally biased region" description="Gly residues" evidence="6">
    <location>
        <begin position="75"/>
        <end position="91"/>
    </location>
</feature>
<feature type="region of interest" description="Disordered" evidence="6">
    <location>
        <begin position="1"/>
        <end position="32"/>
    </location>
</feature>
<feature type="transmembrane region" description="Helical" evidence="7">
    <location>
        <begin position="184"/>
        <end position="204"/>
    </location>
</feature>
<dbReference type="PANTHER" id="PTHR21236:SF2">
    <property type="entry name" value="PROTEIN YIPF"/>
    <property type="match status" value="1"/>
</dbReference>
<evidence type="ECO:0000256" key="5">
    <source>
        <dbReference type="ARBA" id="ARBA00023136"/>
    </source>
</evidence>
<name>A0A316YLU6_9BASI</name>
<feature type="region of interest" description="Disordered" evidence="6">
    <location>
        <begin position="65"/>
        <end position="92"/>
    </location>
</feature>
<feature type="compositionally biased region" description="Gly residues" evidence="6">
    <location>
        <begin position="16"/>
        <end position="32"/>
    </location>
</feature>
<evidence type="ECO:0000313" key="8">
    <source>
        <dbReference type="EMBL" id="PWN90171.1"/>
    </source>
</evidence>
<keyword evidence="4 7" id="KW-1133">Transmembrane helix</keyword>
<sequence>MAAIFDQDPYSTNSYGYGGQQQGGSGSGARGGGANNLQFYSGSSGAGGQGQGGYGGSGGMGADYATGRPSLEGNMSGGGGGGVGGQGGSGQGIDRSLMNAQMGFWSAFGTGGFPDEPGLMEELGVNLPHIVEKSLTVLNPIHSYSANHTRDAHMMDDTDLAGPLLFCFAFGMMLLLAGKSQFGYIYGVALLGSLSIYMLLNMMSEEGIDAYRVASVLGYCLLPLCLLSAVSIFFRLDSWWGYMAAPLFILWSSSSASGIFVSVLRLSEQRFLIAYPLGLLYSCFAILSIFDFGAVGGKKA</sequence>
<dbReference type="EMBL" id="KZ819636">
    <property type="protein sequence ID" value="PWN90171.1"/>
    <property type="molecule type" value="Genomic_DNA"/>
</dbReference>
<feature type="transmembrane region" description="Helical" evidence="7">
    <location>
        <begin position="160"/>
        <end position="178"/>
    </location>
</feature>
<dbReference type="AlphaFoldDB" id="A0A316YLU6"/>